<protein>
    <recommendedName>
        <fullName evidence="6">WD40-like Beta Propeller Repeat</fullName>
    </recommendedName>
</protein>
<name>A0A7K3VWJ8_9ACTN</name>
<reference evidence="4 5" key="1">
    <citation type="submission" date="2020-02" db="EMBL/GenBank/DDBJ databases">
        <title>Geodermatophilus sabuli CPCC 205279 I12A-02694.</title>
        <authorList>
            <person name="Jiang Z."/>
        </authorList>
    </citation>
    <scope>NUCLEOTIDE SEQUENCE [LARGE SCALE GENOMIC DNA]</scope>
    <source>
        <strain evidence="4 5">I12A-02694</strain>
    </source>
</reference>
<dbReference type="Gene3D" id="2.120.10.60">
    <property type="entry name" value="Tricorn protease N-terminal domain"/>
    <property type="match status" value="1"/>
</dbReference>
<keyword evidence="3" id="KW-0732">Signal</keyword>
<dbReference type="InterPro" id="IPR011042">
    <property type="entry name" value="6-blade_b-propeller_TolB-like"/>
</dbReference>
<dbReference type="NCBIfam" id="NF038114">
    <property type="entry name" value="rightmost"/>
    <property type="match status" value="1"/>
</dbReference>
<comment type="caution">
    <text evidence="4">The sequence shown here is derived from an EMBL/GenBank/DDBJ whole genome shotgun (WGS) entry which is preliminary data.</text>
</comment>
<dbReference type="Pfam" id="PF07676">
    <property type="entry name" value="PD40"/>
    <property type="match status" value="2"/>
</dbReference>
<evidence type="ECO:0000313" key="5">
    <source>
        <dbReference type="Proteomes" id="UP000470246"/>
    </source>
</evidence>
<evidence type="ECO:0000256" key="2">
    <source>
        <dbReference type="SAM" id="MobiDB-lite"/>
    </source>
</evidence>
<sequence length="581" mass="60134">MTTTLRRGLVALVTTTSTAALALSLAPSAGAQTPGAPGLLAVMRDEGPDHLPGVYTMNPDGSGQQLVWEDTFVRKPAFSPDGTRLAVTVRNDVDDTRLVYTASITGTDRRPVSPTTHRAFDVAWSPDGSELAYTTSTDDLYVIASDGSGEPRLLVDTDCMNDAAWGVDGHLYFTVCDQAAAHPDDVHRVLATGGPVALVADTPVTEVDVDVHPAGGLLVVATGGTSDSLDEPGGLWLMSTDGADPERVDGDRGRTRSPVFSPDGSQVAFVATDPAESPDERTRTHVLDLGSGAVRVVPSDLAEGQQEYNVAWQPLPTANPPAPGDLDTTVTGPETVSTGASATADAPLQTQIAVPAGVSGTLTVDAQPTTAAAPSGFALFGRQVVIEGPVGTAVAPYRVTFTLDVSLVGGVAPADVQVWRDGVALAACTGPTAAVPDPCLVSRTAAGDGDVAVTVRTSHFSTWTFGRLGYSVTGPFPPVDAQPTVNTVKAGSAVPVKFRLGGDRGLDVLVPGYPRVVSATCGTTTDAVEESVAASNSGLTYDAASQTYSYVWKTARTDTGCRELVLRFRDGSTLTATFRLR</sequence>
<organism evidence="4 5">
    <name type="scientific">Geodermatophilus sabuli</name>
    <dbReference type="NCBI Taxonomy" id="1564158"/>
    <lineage>
        <taxon>Bacteria</taxon>
        <taxon>Bacillati</taxon>
        <taxon>Actinomycetota</taxon>
        <taxon>Actinomycetes</taxon>
        <taxon>Geodermatophilales</taxon>
        <taxon>Geodermatophilaceae</taxon>
        <taxon>Geodermatophilus</taxon>
    </lineage>
</organism>
<evidence type="ECO:0000256" key="3">
    <source>
        <dbReference type="SAM" id="SignalP"/>
    </source>
</evidence>
<dbReference type="PANTHER" id="PTHR36842">
    <property type="entry name" value="PROTEIN TOLB HOMOLOG"/>
    <property type="match status" value="1"/>
</dbReference>
<comment type="similarity">
    <text evidence="1">Belongs to the TolB family.</text>
</comment>
<dbReference type="AlphaFoldDB" id="A0A7K3VWJ8"/>
<feature type="chain" id="PRO_5039653858" description="WD40-like Beta Propeller Repeat" evidence="3">
    <location>
        <begin position="23"/>
        <end position="581"/>
    </location>
</feature>
<dbReference type="SUPFAM" id="SSF69304">
    <property type="entry name" value="Tricorn protease N-terminal domain"/>
    <property type="match status" value="1"/>
</dbReference>
<dbReference type="PANTHER" id="PTHR36842:SF1">
    <property type="entry name" value="PROTEIN TOLB"/>
    <property type="match status" value="1"/>
</dbReference>
<dbReference type="InterPro" id="IPR006311">
    <property type="entry name" value="TAT_signal"/>
</dbReference>
<proteinExistence type="inferred from homology"/>
<dbReference type="Proteomes" id="UP000470246">
    <property type="component" value="Unassembled WGS sequence"/>
</dbReference>
<feature type="compositionally biased region" description="Basic and acidic residues" evidence="2">
    <location>
        <begin position="244"/>
        <end position="254"/>
    </location>
</feature>
<dbReference type="PROSITE" id="PS51318">
    <property type="entry name" value="TAT"/>
    <property type="match status" value="1"/>
</dbReference>
<feature type="signal peptide" evidence="3">
    <location>
        <begin position="1"/>
        <end position="22"/>
    </location>
</feature>
<dbReference type="RefSeq" id="WP_163480214.1">
    <property type="nucleotide sequence ID" value="NZ_JAAGWF010000005.1"/>
</dbReference>
<evidence type="ECO:0000313" key="4">
    <source>
        <dbReference type="EMBL" id="NEK57019.1"/>
    </source>
</evidence>
<keyword evidence="5" id="KW-1185">Reference proteome</keyword>
<dbReference type="InterPro" id="IPR011659">
    <property type="entry name" value="WD40"/>
</dbReference>
<feature type="region of interest" description="Disordered" evidence="2">
    <location>
        <begin position="241"/>
        <end position="265"/>
    </location>
</feature>
<evidence type="ECO:0000256" key="1">
    <source>
        <dbReference type="ARBA" id="ARBA00009820"/>
    </source>
</evidence>
<gene>
    <name evidence="4" type="ORF">GCU56_03920</name>
</gene>
<accession>A0A7K3VWJ8</accession>
<dbReference type="EMBL" id="JAAGWF010000005">
    <property type="protein sequence ID" value="NEK57019.1"/>
    <property type="molecule type" value="Genomic_DNA"/>
</dbReference>
<evidence type="ECO:0008006" key="6">
    <source>
        <dbReference type="Google" id="ProtNLM"/>
    </source>
</evidence>
<dbReference type="Gene3D" id="2.120.10.30">
    <property type="entry name" value="TolB, C-terminal domain"/>
    <property type="match status" value="1"/>
</dbReference>